<keyword evidence="2" id="KW-1185">Reference proteome</keyword>
<evidence type="ECO:0000313" key="2">
    <source>
        <dbReference type="Proteomes" id="UP000230202"/>
    </source>
</evidence>
<proteinExistence type="predicted"/>
<dbReference type="InterPro" id="IPR021808">
    <property type="entry name" value="DUF3383"/>
</dbReference>
<dbReference type="EMBL" id="MEIL01000029">
    <property type="protein sequence ID" value="PIT38696.1"/>
    <property type="molecule type" value="Genomic_DNA"/>
</dbReference>
<dbReference type="AlphaFoldDB" id="A0A2N9X693"/>
<evidence type="ECO:0000313" key="1">
    <source>
        <dbReference type="EMBL" id="PIT38696.1"/>
    </source>
</evidence>
<dbReference type="Pfam" id="PF11863">
    <property type="entry name" value="DUF3383"/>
    <property type="match status" value="1"/>
</dbReference>
<dbReference type="RefSeq" id="WP_100152575.1">
    <property type="nucleotide sequence ID" value="NZ_MEIL01000029.1"/>
</dbReference>
<sequence>MLSSIPASNIVTVNPAVIGSGGSALSLNTVVLSDTSIYPVSQYASATDVGNAFGYSSSLYKFAQCYFDGYIGSTIKPASLFIARYNRTDIKARLIGASVKSLQLDDLRVINGSITLTVDGVITNANIDLSNANSFSDAAVKISASLKTEVNFDTQLQAFVIQSSINGRGASISFAAGTAAEALRLTESTGAIADNATLADSPDSVMERITGYTLNFAVITTVGDGFDIEAQKALAMWNSKQNNRYWYVYYAQEPTALIASNTNCFGTWLKENAISGTTAIYGTLEQAGLACGYAASINFREMNGRATMEFKRQSGIAATVTSLQDANALESNGYAYYGAWATANERFIFFRNTIVSGDFAWVDNYLNQVYFNSQLQLAFINMLISYKAVPYNDHGRAIHRAAAQDPINEMLNFGGIQCGVNLSEAQKSQINYEAGFDAARQIETSGYCLLIQQATAQVRGQRGSLPLKLWYTDGGSVHTVNLASINVQ</sequence>
<gene>
    <name evidence="1" type="ORF">BHC54_09285</name>
</gene>
<evidence type="ECO:0008006" key="3">
    <source>
        <dbReference type="Google" id="ProtNLM"/>
    </source>
</evidence>
<dbReference type="Proteomes" id="UP000230202">
    <property type="component" value="Unassembled WGS sequence"/>
</dbReference>
<comment type="caution">
    <text evidence="1">The sequence shown here is derived from an EMBL/GenBank/DDBJ whole genome shotgun (WGS) entry which is preliminary data.</text>
</comment>
<name>A0A2N9X693_9NEIS</name>
<organism evidence="1 2">
    <name type="scientific">Snodgrassella alvi</name>
    <dbReference type="NCBI Taxonomy" id="1196083"/>
    <lineage>
        <taxon>Bacteria</taxon>
        <taxon>Pseudomonadati</taxon>
        <taxon>Pseudomonadota</taxon>
        <taxon>Betaproteobacteria</taxon>
        <taxon>Neisseriales</taxon>
        <taxon>Neisseriaceae</taxon>
        <taxon>Snodgrassella</taxon>
    </lineage>
</organism>
<accession>A0A2N9X693</accession>
<protein>
    <recommendedName>
        <fullName evidence="3">Phage protein</fullName>
    </recommendedName>
</protein>
<reference evidence="1" key="1">
    <citation type="journal article" date="2017" name="MBio">
        <title>Type VI secretion-mediated competition in the bee gut microbiome.</title>
        <authorList>
            <person name="Steele M.I."/>
            <person name="Kwong W.K."/>
            <person name="Powell J.E."/>
            <person name="Whiteley M."/>
            <person name="Moran N.A."/>
        </authorList>
    </citation>
    <scope>NUCLEOTIDE SEQUENCE [LARGE SCALE GENOMIC DNA]</scope>
    <source>
        <strain evidence="1">WkB273</strain>
    </source>
</reference>